<reference evidence="1" key="1">
    <citation type="submission" date="2022-06" db="EMBL/GenBank/DDBJ databases">
        <title>Leptospira isolates from biofilms formed at urban environments.</title>
        <authorList>
            <person name="Ribeiro P.S."/>
            <person name="Sousa T."/>
            <person name="Carvalho N."/>
            <person name="Aburjaile F."/>
            <person name="Neves F."/>
            <person name="Oliveira D."/>
            <person name="Blanco L."/>
            <person name="Lima J."/>
            <person name="Costa F."/>
            <person name="Brenig B."/>
            <person name="Soares S."/>
            <person name="Ramos R."/>
            <person name="Goes-Neto A."/>
            <person name="Matiuzzi M."/>
            <person name="Azevedo V."/>
            <person name="Ristow P."/>
        </authorList>
    </citation>
    <scope>NUCLEOTIDE SEQUENCE</scope>
    <source>
        <strain evidence="1">VSF7</strain>
    </source>
</reference>
<dbReference type="RefSeq" id="WP_265394642.1">
    <property type="nucleotide sequence ID" value="NZ_JAMQQD010000011.1"/>
</dbReference>
<sequence length="78" mass="8812">MNSTSQSDSTIDPPIETIQFYYNGIQIIGKIIIQTKQDLVVEMTSPYKGFKTGLHKPHFADPRSSYLDEEGLDYAITN</sequence>
<proteinExistence type="predicted"/>
<evidence type="ECO:0000313" key="1">
    <source>
        <dbReference type="EMBL" id="MCW7517146.1"/>
    </source>
</evidence>
<gene>
    <name evidence="1" type="ORF">ND810_18410</name>
</gene>
<accession>A0AAW5VIP3</accession>
<comment type="caution">
    <text evidence="1">The sequence shown here is derived from an EMBL/GenBank/DDBJ whole genome shotgun (WGS) entry which is preliminary data.</text>
</comment>
<protein>
    <submittedName>
        <fullName evidence="1">Uncharacterized protein</fullName>
    </submittedName>
</protein>
<dbReference type="EMBL" id="JAMQQD010000011">
    <property type="protein sequence ID" value="MCW7517146.1"/>
    <property type="molecule type" value="Genomic_DNA"/>
</dbReference>
<organism evidence="1 2">
    <name type="scientific">Leptospira levettii</name>
    <dbReference type="NCBI Taxonomy" id="2023178"/>
    <lineage>
        <taxon>Bacteria</taxon>
        <taxon>Pseudomonadati</taxon>
        <taxon>Spirochaetota</taxon>
        <taxon>Spirochaetia</taxon>
        <taxon>Leptospirales</taxon>
        <taxon>Leptospiraceae</taxon>
        <taxon>Leptospira</taxon>
    </lineage>
</organism>
<dbReference type="Proteomes" id="UP001209694">
    <property type="component" value="Unassembled WGS sequence"/>
</dbReference>
<evidence type="ECO:0000313" key="2">
    <source>
        <dbReference type="Proteomes" id="UP001209694"/>
    </source>
</evidence>
<name>A0AAW5VIP3_9LEPT</name>
<dbReference type="AlphaFoldDB" id="A0AAW5VIP3"/>